<keyword evidence="1" id="KW-0808">Transferase</keyword>
<dbReference type="InterPro" id="IPR013785">
    <property type="entry name" value="Aldolase_TIM"/>
</dbReference>
<evidence type="ECO:0000313" key="4">
    <source>
        <dbReference type="EMBL" id="BDU49560.1"/>
    </source>
</evidence>
<dbReference type="InterPro" id="IPR052899">
    <property type="entry name" value="Class-I_DAHP_synthase"/>
</dbReference>
<dbReference type="AlphaFoldDB" id="A0AAU9DZW4"/>
<proteinExistence type="predicted"/>
<dbReference type="RefSeq" id="WP_307904512.1">
    <property type="nucleotide sequence ID" value="NZ_AP027059.1"/>
</dbReference>
<dbReference type="KEGG" id="haby:HLVA_01290"/>
<dbReference type="Pfam" id="PF18152">
    <property type="entry name" value="DAHP_snth_FXD"/>
    <property type="match status" value="1"/>
</dbReference>
<dbReference type="SUPFAM" id="SSF51569">
    <property type="entry name" value="Aldolase"/>
    <property type="match status" value="1"/>
</dbReference>
<accession>A0AAU9DZW4</accession>
<dbReference type="PANTHER" id="PTHR43018:SF2">
    <property type="entry name" value="PHOSPHO-2-DEHYDRO-3-DEOXYHEPTONATE ALDOLASE"/>
    <property type="match status" value="1"/>
</dbReference>
<keyword evidence="5" id="KW-1185">Reference proteome</keyword>
<gene>
    <name evidence="4" type="primary">aroF1</name>
    <name evidence="4" type="ORF">HLVA_01290</name>
</gene>
<dbReference type="NCBIfam" id="NF006421">
    <property type="entry name" value="PRK08673.1"/>
    <property type="match status" value="1"/>
</dbReference>
<dbReference type="GO" id="GO:0016832">
    <property type="term" value="F:aldehyde-lyase activity"/>
    <property type="evidence" value="ECO:0007669"/>
    <property type="project" value="InterPro"/>
</dbReference>
<dbReference type="GO" id="GO:0016740">
    <property type="term" value="F:transferase activity"/>
    <property type="evidence" value="ECO:0007669"/>
    <property type="project" value="UniProtKB-KW"/>
</dbReference>
<dbReference type="EMBL" id="AP027059">
    <property type="protein sequence ID" value="BDU49560.1"/>
    <property type="molecule type" value="Genomic_DNA"/>
</dbReference>
<evidence type="ECO:0000313" key="5">
    <source>
        <dbReference type="Proteomes" id="UP001321582"/>
    </source>
</evidence>
<dbReference type="Gene3D" id="3.20.20.70">
    <property type="entry name" value="Aldolase class I"/>
    <property type="match status" value="1"/>
</dbReference>
<evidence type="ECO:0000259" key="3">
    <source>
        <dbReference type="Pfam" id="PF18152"/>
    </source>
</evidence>
<feature type="domain" description="DAHP synthase ferredoxin-like" evidence="3">
    <location>
        <begin position="1"/>
        <end position="67"/>
    </location>
</feature>
<dbReference type="InterPro" id="IPR006268">
    <property type="entry name" value="DAHP_syn_2"/>
</dbReference>
<protein>
    <submittedName>
        <fullName evidence="4">3-deoxy-7-phosphoheptulonate synthase</fullName>
    </submittedName>
</protein>
<dbReference type="NCBIfam" id="NF009239">
    <property type="entry name" value="PRK12595.1"/>
    <property type="match status" value="1"/>
</dbReference>
<dbReference type="PANTHER" id="PTHR43018">
    <property type="entry name" value="PHOSPHO-2-DEHYDRO-3-DEOXYHEPTONATE ALDOLASE"/>
    <property type="match status" value="1"/>
</dbReference>
<dbReference type="InterPro" id="IPR041071">
    <property type="entry name" value="DAHP_snth_FXD"/>
</dbReference>
<organism evidence="4 5">
    <name type="scientific">Haliovirga abyssi</name>
    <dbReference type="NCBI Taxonomy" id="2996794"/>
    <lineage>
        <taxon>Bacteria</taxon>
        <taxon>Fusobacteriati</taxon>
        <taxon>Fusobacteriota</taxon>
        <taxon>Fusobacteriia</taxon>
        <taxon>Fusobacteriales</taxon>
        <taxon>Haliovirgaceae</taxon>
        <taxon>Haliovirga</taxon>
    </lineage>
</organism>
<reference evidence="4 5" key="1">
    <citation type="submission" date="2022-11" db="EMBL/GenBank/DDBJ databases">
        <title>Haliovirga abyssi gen. nov., sp. nov., a mesophilic fermentative bacterium isolated from the Iheya North hydrothermal field and the proposal of Haliovirgaceae fam. nov.</title>
        <authorList>
            <person name="Miyazaki U."/>
            <person name="Tame A."/>
            <person name="Miyazaki J."/>
            <person name="Takai K."/>
            <person name="Sawayama S."/>
            <person name="Kitajima M."/>
            <person name="Okamoto A."/>
            <person name="Nakagawa S."/>
        </authorList>
    </citation>
    <scope>NUCLEOTIDE SEQUENCE [LARGE SCALE GENOMIC DNA]</scope>
    <source>
        <strain evidence="4 5">IC12</strain>
    </source>
</reference>
<dbReference type="GO" id="GO:0009073">
    <property type="term" value="P:aromatic amino acid family biosynthetic process"/>
    <property type="evidence" value="ECO:0007669"/>
    <property type="project" value="InterPro"/>
</dbReference>
<sequence>MIIVMKPTATENNIEKVKERLVELGFKIHESKGEERYIIGAIGDENILRAHPVDSYEGVEEVLEVTQPFKLASRDFKREDSVIDVKGVKIGGENFVVMAGPCAVESREQIIETAKFVKKSGAHILRGGAFKPRTSPYSFQGLGEEGLKYLKEASEITGMPIITEVMSEDDIELICKYADILQVGARNMQNFALLKKLGKIDKPIFLKRGMAATAKDFLMSAEYIMAGGNYNVILCERGIRTYETATRNTLDLNLVPVVKEWSHLPVIIDPSHGTGRRTAVSPMARASMAVGADGIMIEVHPDPDKALSDGPQSLTFDMFEKLMKDLKDIAKVVNKKL</sequence>
<dbReference type="Pfam" id="PF00793">
    <property type="entry name" value="DAHP_synth_1"/>
    <property type="match status" value="1"/>
</dbReference>
<evidence type="ECO:0000256" key="1">
    <source>
        <dbReference type="ARBA" id="ARBA00022679"/>
    </source>
</evidence>
<name>A0AAU9DZW4_9FUSO</name>
<evidence type="ECO:0000259" key="2">
    <source>
        <dbReference type="Pfam" id="PF00793"/>
    </source>
</evidence>
<dbReference type="NCBIfam" id="TIGR01361">
    <property type="entry name" value="DAHP_synth_Bsub"/>
    <property type="match status" value="1"/>
</dbReference>
<feature type="domain" description="DAHP synthetase I/KDSA" evidence="2">
    <location>
        <begin position="84"/>
        <end position="330"/>
    </location>
</feature>
<dbReference type="Gene3D" id="3.30.70.1140">
    <property type="entry name" value="Phospho-2-dehydro-3-deoxyheptonate aldolase, domain 1"/>
    <property type="match status" value="1"/>
</dbReference>
<dbReference type="InterPro" id="IPR006218">
    <property type="entry name" value="DAHP1/KDSA"/>
</dbReference>
<dbReference type="Proteomes" id="UP001321582">
    <property type="component" value="Chromosome"/>
</dbReference>